<dbReference type="CDD" id="cd00207">
    <property type="entry name" value="fer2"/>
    <property type="match status" value="1"/>
</dbReference>
<dbReference type="PANTHER" id="PTHR42815">
    <property type="entry name" value="FAD-BINDING, PUTATIVE (AFU_ORTHOLOGUE AFUA_6G07600)-RELATED"/>
    <property type="match status" value="1"/>
</dbReference>
<dbReference type="InterPro" id="IPR017938">
    <property type="entry name" value="Riboflavin_synthase-like_b-brl"/>
</dbReference>
<evidence type="ECO:0000259" key="1">
    <source>
        <dbReference type="PROSITE" id="PS51085"/>
    </source>
</evidence>
<dbReference type="InterPro" id="IPR008333">
    <property type="entry name" value="Cbr1-like_FAD-bd_dom"/>
</dbReference>
<name>A0A560GHH7_9PROT</name>
<dbReference type="Pfam" id="PF00970">
    <property type="entry name" value="FAD_binding_6"/>
    <property type="match status" value="1"/>
</dbReference>
<dbReference type="InterPro" id="IPR012675">
    <property type="entry name" value="Beta-grasp_dom_sf"/>
</dbReference>
<dbReference type="Gene3D" id="2.30.110.10">
    <property type="entry name" value="Electron Transport, Fmn-binding Protein, Chain A"/>
    <property type="match status" value="1"/>
</dbReference>
<dbReference type="Gene3D" id="3.40.50.80">
    <property type="entry name" value="Nucleotide-binding domain of ferredoxin-NADP reductase (FNR) module"/>
    <property type="match status" value="1"/>
</dbReference>
<dbReference type="CDD" id="cd06184">
    <property type="entry name" value="flavohem_like_fad_nad_binding"/>
    <property type="match status" value="1"/>
</dbReference>
<evidence type="ECO:0000313" key="4">
    <source>
        <dbReference type="Proteomes" id="UP000315751"/>
    </source>
</evidence>
<dbReference type="InterPro" id="IPR036010">
    <property type="entry name" value="2Fe-2S_ferredoxin-like_sf"/>
</dbReference>
<dbReference type="SUPFAM" id="SSF63380">
    <property type="entry name" value="Riboflavin synthase domain-like"/>
    <property type="match status" value="1"/>
</dbReference>
<proteinExistence type="predicted"/>
<dbReference type="PANTHER" id="PTHR42815:SF2">
    <property type="entry name" value="FAD-BINDING, PUTATIVE (AFU_ORTHOLOGUE AFUA_6G07600)-RELATED"/>
    <property type="match status" value="1"/>
</dbReference>
<dbReference type="InterPro" id="IPR012349">
    <property type="entry name" value="Split_barrel_FMN-bd"/>
</dbReference>
<dbReference type="Gene3D" id="2.40.30.10">
    <property type="entry name" value="Translation factors"/>
    <property type="match status" value="1"/>
</dbReference>
<dbReference type="SUPFAM" id="SSF52343">
    <property type="entry name" value="Ferredoxin reductase-like, C-terminal NADP-linked domain"/>
    <property type="match status" value="1"/>
</dbReference>
<dbReference type="InterPro" id="IPR017927">
    <property type="entry name" value="FAD-bd_FR_type"/>
</dbReference>
<dbReference type="PROSITE" id="PS00197">
    <property type="entry name" value="2FE2S_FER_1"/>
    <property type="match status" value="1"/>
</dbReference>
<dbReference type="SUPFAM" id="SSF50475">
    <property type="entry name" value="FMN-binding split barrel"/>
    <property type="match status" value="1"/>
</dbReference>
<organism evidence="3 4">
    <name type="scientific">Nitrospirillum amazonense</name>
    <dbReference type="NCBI Taxonomy" id="28077"/>
    <lineage>
        <taxon>Bacteria</taxon>
        <taxon>Pseudomonadati</taxon>
        <taxon>Pseudomonadota</taxon>
        <taxon>Alphaproteobacteria</taxon>
        <taxon>Rhodospirillales</taxon>
        <taxon>Azospirillaceae</taxon>
        <taxon>Nitrospirillum</taxon>
    </lineage>
</organism>
<dbReference type="InterPro" id="IPR039261">
    <property type="entry name" value="FNR_nucleotide-bd"/>
</dbReference>
<evidence type="ECO:0000259" key="2">
    <source>
        <dbReference type="PROSITE" id="PS51384"/>
    </source>
</evidence>
<dbReference type="Proteomes" id="UP000315751">
    <property type="component" value="Unassembled WGS sequence"/>
</dbReference>
<dbReference type="Gene3D" id="3.10.20.30">
    <property type="match status" value="1"/>
</dbReference>
<accession>A0A560GHH7</accession>
<keyword evidence="4" id="KW-1185">Reference proteome</keyword>
<sequence length="692" mass="74764">MADTASDGALTKLAVWHAGERAIQERVGVAERMAAVGQRVIRDHMPGQHRDFYAQIPFIVAGSVDHRGDAWATLLAGRPGFIAAPTPRTLEIDARPDPTDPAAEGMAAEKAIGLLGIELHTRRRNRVNGILRSGPGPFHFQVDQSFGNCPQYIQLRDVRFVRDPADLFTGPVLESATLDEEARRMIAAADTFFVASYAEREDRRQVDVSHRGGKAAFVRVAEDGTLTIPDFAGNLFFATLGNILENGKAGLVFIDFETGDMLQLTGDAQVILDSPEVAAFQGAERLWTFRTRRMVRRPGAFPLRWEFQEDGWSPNSLMTGDWAQTADRLRAADLATRWRPFKVTRVVEESASIRSFHLMPDDGAGLIPHVAGQHLPIRLSLPGADKPAIRTYTLSVAPSDAVYRISVKRDGLVSSHLHDHVHVGDIIEARAPAGAFAIDARQKRPAVLLAGGVGITPMLAMLRHVVYEGLRTRGIRPTILFQAARSKADRPFDAELAELVAAAQGAVRVVRVLSDTADAEEGVDYDAGGRIDMALLGRFLPFNDYDFYLCGPGPFMQALYDGLRGLNVADDRIYAEAFGPSALVRTAPVTAFVPPRALPATAPVPVVFTQSLKEARWTPESGTLLELAEARGLSPAFSCRSGTCGSCRTKVLSGAVSYVTEPTAPVAADEALICCSVPAAPADGAGPLELAL</sequence>
<dbReference type="PROSITE" id="PS51085">
    <property type="entry name" value="2FE2S_FER_2"/>
    <property type="match status" value="1"/>
</dbReference>
<dbReference type="PROSITE" id="PS51384">
    <property type="entry name" value="FAD_FR"/>
    <property type="match status" value="1"/>
</dbReference>
<dbReference type="SUPFAM" id="SSF54292">
    <property type="entry name" value="2Fe-2S ferredoxin-like"/>
    <property type="match status" value="1"/>
</dbReference>
<dbReference type="InterPro" id="IPR001433">
    <property type="entry name" value="OxRdtase_FAD/NAD-bd"/>
</dbReference>
<comment type="caution">
    <text evidence="3">The sequence shown here is derived from an EMBL/GenBank/DDBJ whole genome shotgun (WGS) entry which is preliminary data.</text>
</comment>
<dbReference type="PRINTS" id="PR00410">
    <property type="entry name" value="PHEHYDRXLASE"/>
</dbReference>
<reference evidence="3 4" key="1">
    <citation type="submission" date="2019-06" db="EMBL/GenBank/DDBJ databases">
        <title>Genomic Encyclopedia of Type Strains, Phase IV (KMG-V): Genome sequencing to study the core and pangenomes of soil and plant-associated prokaryotes.</title>
        <authorList>
            <person name="Whitman W."/>
        </authorList>
    </citation>
    <scope>NUCLEOTIDE SEQUENCE [LARGE SCALE GENOMIC DNA]</scope>
    <source>
        <strain evidence="3 4">BR 11622</strain>
    </source>
</reference>
<dbReference type="EMBL" id="VITR01000032">
    <property type="protein sequence ID" value="TWB33423.1"/>
    <property type="molecule type" value="Genomic_DNA"/>
</dbReference>
<dbReference type="RefSeq" id="WP_145736862.1">
    <property type="nucleotide sequence ID" value="NZ_VITR01000032.1"/>
</dbReference>
<protein>
    <recommendedName>
        <fullName evidence="5">FAD-binding oxidoreductase</fullName>
    </recommendedName>
</protein>
<gene>
    <name evidence="3" type="ORF">FBZ90_1327</name>
</gene>
<dbReference type="Pfam" id="PF00111">
    <property type="entry name" value="Fer2"/>
    <property type="match status" value="1"/>
</dbReference>
<feature type="domain" description="2Fe-2S ferredoxin-type" evidence="1">
    <location>
        <begin position="602"/>
        <end position="692"/>
    </location>
</feature>
<dbReference type="InterPro" id="IPR001041">
    <property type="entry name" value="2Fe-2S_ferredoxin-type"/>
</dbReference>
<dbReference type="OrthoDB" id="9786134at2"/>
<dbReference type="InterPro" id="IPR006058">
    <property type="entry name" value="2Fe2S_fd_BS"/>
</dbReference>
<evidence type="ECO:0008006" key="5">
    <source>
        <dbReference type="Google" id="ProtNLM"/>
    </source>
</evidence>
<dbReference type="GO" id="GO:0051537">
    <property type="term" value="F:2 iron, 2 sulfur cluster binding"/>
    <property type="evidence" value="ECO:0007669"/>
    <property type="project" value="InterPro"/>
</dbReference>
<dbReference type="GO" id="GO:0016491">
    <property type="term" value="F:oxidoreductase activity"/>
    <property type="evidence" value="ECO:0007669"/>
    <property type="project" value="InterPro"/>
</dbReference>
<evidence type="ECO:0000313" key="3">
    <source>
        <dbReference type="EMBL" id="TWB33423.1"/>
    </source>
</evidence>
<dbReference type="Pfam" id="PF00175">
    <property type="entry name" value="NAD_binding_1"/>
    <property type="match status" value="1"/>
</dbReference>
<feature type="domain" description="FAD-binding FR-type" evidence="2">
    <location>
        <begin position="336"/>
        <end position="439"/>
    </location>
</feature>
<dbReference type="AlphaFoldDB" id="A0A560GHH7"/>